<evidence type="ECO:0000313" key="9">
    <source>
        <dbReference type="Proteomes" id="UP000050640"/>
    </source>
</evidence>
<evidence type="ECO:0000256" key="2">
    <source>
        <dbReference type="ARBA" id="ARBA00005876"/>
    </source>
</evidence>
<feature type="compositionally biased region" description="Basic and acidic residues" evidence="7">
    <location>
        <begin position="85"/>
        <end position="97"/>
    </location>
</feature>
<dbReference type="GO" id="GO:1990573">
    <property type="term" value="P:potassium ion import across plasma membrane"/>
    <property type="evidence" value="ECO:0007669"/>
    <property type="project" value="TreeGrafter"/>
</dbReference>
<dbReference type="GO" id="GO:0005890">
    <property type="term" value="C:sodium:potassium-exchanging ATPase complex"/>
    <property type="evidence" value="ECO:0007669"/>
    <property type="project" value="InterPro"/>
</dbReference>
<evidence type="ECO:0000256" key="5">
    <source>
        <dbReference type="ARBA" id="ARBA00022989"/>
    </source>
</evidence>
<dbReference type="InterPro" id="IPR000402">
    <property type="entry name" value="Na/K_ATPase_sub_beta"/>
</dbReference>
<dbReference type="PANTHER" id="PTHR11523">
    <property type="entry name" value="SODIUM/POTASSIUM-DEPENDENT ATPASE BETA SUBUNIT"/>
    <property type="match status" value="1"/>
</dbReference>
<dbReference type="InterPro" id="IPR038702">
    <property type="entry name" value="Na/K_ATPase_sub_beta_sf"/>
</dbReference>
<dbReference type="WBParaSite" id="EEL_0000039001-mRNA-1">
    <property type="protein sequence ID" value="EEL_0000039001-mRNA-1"/>
    <property type="gene ID" value="EEL_0000039001"/>
</dbReference>
<proteinExistence type="inferred from homology"/>
<evidence type="ECO:0000256" key="6">
    <source>
        <dbReference type="ARBA" id="ARBA00023136"/>
    </source>
</evidence>
<dbReference type="GO" id="GO:0006883">
    <property type="term" value="P:intracellular sodium ion homeostasis"/>
    <property type="evidence" value="ECO:0007669"/>
    <property type="project" value="TreeGrafter"/>
</dbReference>
<name>A0A0R3RG65_9BILA</name>
<feature type="compositionally biased region" description="Basic and acidic residues" evidence="7">
    <location>
        <begin position="49"/>
        <end position="76"/>
    </location>
</feature>
<dbReference type="PANTHER" id="PTHR11523:SF28">
    <property type="entry name" value="NA_K-ATPASE BETA SUBUNIT ISOFORM 4-RELATED"/>
    <property type="match status" value="1"/>
</dbReference>
<reference evidence="10" key="1">
    <citation type="submission" date="2017-02" db="UniProtKB">
        <authorList>
            <consortium name="WormBaseParasite"/>
        </authorList>
    </citation>
    <scope>IDENTIFICATION</scope>
</reference>
<keyword evidence="5 8" id="KW-1133">Transmembrane helix</keyword>
<dbReference type="GO" id="GO:0036376">
    <property type="term" value="P:sodium ion export across plasma membrane"/>
    <property type="evidence" value="ECO:0007669"/>
    <property type="project" value="TreeGrafter"/>
</dbReference>
<comment type="subcellular location">
    <subcellularLocation>
        <location evidence="1">Membrane</location>
        <topology evidence="1">Single-pass type II membrane protein</topology>
    </subcellularLocation>
</comment>
<evidence type="ECO:0000313" key="10">
    <source>
        <dbReference type="WBParaSite" id="EEL_0000039001-mRNA-1"/>
    </source>
</evidence>
<feature type="region of interest" description="Disordered" evidence="7">
    <location>
        <begin position="43"/>
        <end position="104"/>
    </location>
</feature>
<keyword evidence="3 8" id="KW-0812">Transmembrane</keyword>
<evidence type="ECO:0000256" key="3">
    <source>
        <dbReference type="ARBA" id="ARBA00022692"/>
    </source>
</evidence>
<evidence type="ECO:0000256" key="7">
    <source>
        <dbReference type="SAM" id="MobiDB-lite"/>
    </source>
</evidence>
<dbReference type="Proteomes" id="UP000050640">
    <property type="component" value="Unplaced"/>
</dbReference>
<organism evidence="9 10">
    <name type="scientific">Elaeophora elaphi</name>
    <dbReference type="NCBI Taxonomy" id="1147741"/>
    <lineage>
        <taxon>Eukaryota</taxon>
        <taxon>Metazoa</taxon>
        <taxon>Ecdysozoa</taxon>
        <taxon>Nematoda</taxon>
        <taxon>Chromadorea</taxon>
        <taxon>Rhabditida</taxon>
        <taxon>Spirurina</taxon>
        <taxon>Spiruromorpha</taxon>
        <taxon>Filarioidea</taxon>
        <taxon>Onchocercidae</taxon>
        <taxon>Elaeophora</taxon>
    </lineage>
</organism>
<dbReference type="Gene3D" id="2.60.40.1660">
    <property type="entry name" value="Na, k-atpase alpha subunit"/>
    <property type="match status" value="1"/>
</dbReference>
<dbReference type="GO" id="GO:0030007">
    <property type="term" value="P:intracellular potassium ion homeostasis"/>
    <property type="evidence" value="ECO:0007669"/>
    <property type="project" value="TreeGrafter"/>
</dbReference>
<accession>A0A0R3RG65</accession>
<comment type="similarity">
    <text evidence="2">Belongs to the X(+)/potassium ATPases subunit beta family.</text>
</comment>
<protein>
    <submittedName>
        <fullName evidence="10">Sodium/potassium-transporting ATPase subunit beta</fullName>
    </submittedName>
</protein>
<keyword evidence="9" id="KW-1185">Reference proteome</keyword>
<evidence type="ECO:0000256" key="4">
    <source>
        <dbReference type="ARBA" id="ARBA00022968"/>
    </source>
</evidence>
<keyword evidence="4" id="KW-0735">Signal-anchor</keyword>
<dbReference type="Pfam" id="PF00287">
    <property type="entry name" value="Na_K-ATPase"/>
    <property type="match status" value="2"/>
</dbReference>
<evidence type="ECO:0000256" key="1">
    <source>
        <dbReference type="ARBA" id="ARBA00004606"/>
    </source>
</evidence>
<dbReference type="GO" id="GO:0001671">
    <property type="term" value="F:ATPase activator activity"/>
    <property type="evidence" value="ECO:0007669"/>
    <property type="project" value="TreeGrafter"/>
</dbReference>
<dbReference type="AlphaFoldDB" id="A0A0R3RG65"/>
<keyword evidence="6 8" id="KW-0472">Membrane</keyword>
<sequence length="426" mass="49005">MKDVLHVHEILLTTNITLRRSDECHFSHFHLLPRCMVRSSTKGAFGKDMPLKEDGKDKGVGSEKKWQKNSGDERDMQQQIPTSETKTEKRANGKEKTSSAAAISASSAAVDVSAWSTHDSHVEHEDNQEKTEKFMKSIIKFIYHDGYVCNRTISAWIVTISYLLCIYISLALLLTVAIYIMIGNTRDAPVYYGKTTFIGGVPGIGFEPRKRSMKKEQNVFKWNTNDPASYAFYVRRLRRILFEYAKMEMKQSKFKIDCKKTVVPHVGGKPVKHFCKTDVTNADENYDGLSLDTILVHSVLCYLFGYYPEQPIYDSFANSSLDFKTNKICSQVPNVTVCCNDDRMLFQCSLMNENTNTTIMQYPKFGYPYCFYPFNNQKGYMQPFVMIQMYNLIPNEKTGIKCVPTAPDLRERSLILWFEITTKRRN</sequence>
<evidence type="ECO:0000256" key="8">
    <source>
        <dbReference type="SAM" id="Phobius"/>
    </source>
</evidence>
<dbReference type="STRING" id="1147741.A0A0R3RG65"/>
<feature type="transmembrane region" description="Helical" evidence="8">
    <location>
        <begin position="160"/>
        <end position="182"/>
    </location>
</feature>